<evidence type="ECO:0000313" key="3">
    <source>
        <dbReference type="Proteomes" id="UP001202248"/>
    </source>
</evidence>
<dbReference type="RefSeq" id="WP_240830304.1">
    <property type="nucleotide sequence ID" value="NZ_JAKWBL010000002.1"/>
</dbReference>
<dbReference type="PROSITE" id="PS51257">
    <property type="entry name" value="PROKAR_LIPOPROTEIN"/>
    <property type="match status" value="1"/>
</dbReference>
<name>A0ABS9SJX6_9BACT</name>
<proteinExistence type="predicted"/>
<feature type="signal peptide" evidence="1">
    <location>
        <begin position="1"/>
        <end position="25"/>
    </location>
</feature>
<evidence type="ECO:0000256" key="1">
    <source>
        <dbReference type="SAM" id="SignalP"/>
    </source>
</evidence>
<reference evidence="2 3" key="1">
    <citation type="submission" date="2022-02" db="EMBL/GenBank/DDBJ databases">
        <authorList>
            <person name="Min J."/>
        </authorList>
    </citation>
    <scope>NUCLEOTIDE SEQUENCE [LARGE SCALE GENOMIC DNA]</scope>
    <source>
        <strain evidence="2 3">GR10-1</strain>
    </source>
</reference>
<keyword evidence="3" id="KW-1185">Reference proteome</keyword>
<dbReference type="EMBL" id="JAKWBL010000002">
    <property type="protein sequence ID" value="MCH5598640.1"/>
    <property type="molecule type" value="Genomic_DNA"/>
</dbReference>
<accession>A0ABS9SJX6</accession>
<evidence type="ECO:0000313" key="2">
    <source>
        <dbReference type="EMBL" id="MCH5598640.1"/>
    </source>
</evidence>
<evidence type="ECO:0008006" key="4">
    <source>
        <dbReference type="Google" id="ProtNLM"/>
    </source>
</evidence>
<gene>
    <name evidence="2" type="ORF">MKP09_12325</name>
</gene>
<dbReference type="Proteomes" id="UP001202248">
    <property type="component" value="Unassembled WGS sequence"/>
</dbReference>
<sequence length="116" mass="13218">MKAKILNYFIIIGLLLSSCGQISHAKFDSDKWKNSDLNTEENWDLRWKMMNDLRKNHELVGMKKAEIEKLLGKPDSETNSEYSYYLGMTGTGINTGSLTITFNESEIVSKINVHQG</sequence>
<feature type="chain" id="PRO_5046073530" description="Outer membrane protein assembly factor BamE" evidence="1">
    <location>
        <begin position="26"/>
        <end position="116"/>
    </location>
</feature>
<comment type="caution">
    <text evidence="2">The sequence shown here is derived from an EMBL/GenBank/DDBJ whole genome shotgun (WGS) entry which is preliminary data.</text>
</comment>
<keyword evidence="1" id="KW-0732">Signal</keyword>
<protein>
    <recommendedName>
        <fullName evidence="4">Outer membrane protein assembly factor BamE</fullName>
    </recommendedName>
</protein>
<organism evidence="2 3">
    <name type="scientific">Niabella ginsengisoli</name>
    <dbReference type="NCBI Taxonomy" id="522298"/>
    <lineage>
        <taxon>Bacteria</taxon>
        <taxon>Pseudomonadati</taxon>
        <taxon>Bacteroidota</taxon>
        <taxon>Chitinophagia</taxon>
        <taxon>Chitinophagales</taxon>
        <taxon>Chitinophagaceae</taxon>
        <taxon>Niabella</taxon>
    </lineage>
</organism>